<keyword evidence="4" id="KW-1185">Reference proteome</keyword>
<evidence type="ECO:0000256" key="1">
    <source>
        <dbReference type="SAM" id="MobiDB-lite"/>
    </source>
</evidence>
<reference evidence="3" key="2">
    <citation type="submission" date="2020-11" db="EMBL/GenBank/DDBJ databases">
        <authorList>
            <person name="McCartney M.A."/>
            <person name="Auch B."/>
            <person name="Kono T."/>
            <person name="Mallez S."/>
            <person name="Becker A."/>
            <person name="Gohl D.M."/>
            <person name="Silverstein K.A.T."/>
            <person name="Koren S."/>
            <person name="Bechman K.B."/>
            <person name="Herman A."/>
            <person name="Abrahante J.E."/>
            <person name="Garbe J."/>
        </authorList>
    </citation>
    <scope>NUCLEOTIDE SEQUENCE</scope>
    <source>
        <strain evidence="3">Duluth1</strain>
        <tissue evidence="3">Whole animal</tissue>
    </source>
</reference>
<feature type="domain" description="Peptidase C14 caspase" evidence="2">
    <location>
        <begin position="67"/>
        <end position="299"/>
    </location>
</feature>
<dbReference type="Proteomes" id="UP000828390">
    <property type="component" value="Unassembled WGS sequence"/>
</dbReference>
<evidence type="ECO:0000313" key="3">
    <source>
        <dbReference type="EMBL" id="KAH3776742.1"/>
    </source>
</evidence>
<dbReference type="GO" id="GO:0006508">
    <property type="term" value="P:proteolysis"/>
    <property type="evidence" value="ECO:0007669"/>
    <property type="project" value="InterPro"/>
</dbReference>
<dbReference type="Pfam" id="PF00656">
    <property type="entry name" value="Peptidase_C14"/>
    <property type="match status" value="1"/>
</dbReference>
<dbReference type="EMBL" id="JAIWYP010000009">
    <property type="protein sequence ID" value="KAH3776742.1"/>
    <property type="molecule type" value="Genomic_DNA"/>
</dbReference>
<proteinExistence type="predicted"/>
<sequence>MARGPPDNSTIFTQEEFESDSYKMKNKVMTVYFCLHTPHGPPQSYKPVGIDTPNKCIVPFDGKVSQVDVDVKTMNKFYSERFGKEQLVVMVFPNFSWNDKEELEKLDKKAKGCDAFFFHFFTYLKDGGKENYKLEFAGEALPLDEVFEKIKLLKSFSSMALKPKVFIIQADDLNMLKPTVITKAVPTTKKYRIPSDADFMVIMSTIPQVLASKPRTRRTEENQPVVHPSDQSSHQTGAENSDGQKCSLLVQAIVNIQTDPKFKDDDLFSNTPEILGRVREIVEKTDFGDKYKDYPIPVPTTMSTLTKFLYFKHQ</sequence>
<dbReference type="SUPFAM" id="SSF52129">
    <property type="entry name" value="Caspase-like"/>
    <property type="match status" value="1"/>
</dbReference>
<evidence type="ECO:0000313" key="4">
    <source>
        <dbReference type="Proteomes" id="UP000828390"/>
    </source>
</evidence>
<gene>
    <name evidence="3" type="ORF">DPMN_178175</name>
</gene>
<organism evidence="3 4">
    <name type="scientific">Dreissena polymorpha</name>
    <name type="common">Zebra mussel</name>
    <name type="synonym">Mytilus polymorpha</name>
    <dbReference type="NCBI Taxonomy" id="45954"/>
    <lineage>
        <taxon>Eukaryota</taxon>
        <taxon>Metazoa</taxon>
        <taxon>Spiralia</taxon>
        <taxon>Lophotrochozoa</taxon>
        <taxon>Mollusca</taxon>
        <taxon>Bivalvia</taxon>
        <taxon>Autobranchia</taxon>
        <taxon>Heteroconchia</taxon>
        <taxon>Euheterodonta</taxon>
        <taxon>Imparidentia</taxon>
        <taxon>Neoheterodontei</taxon>
        <taxon>Myida</taxon>
        <taxon>Dreissenoidea</taxon>
        <taxon>Dreissenidae</taxon>
        <taxon>Dreissena</taxon>
    </lineage>
</organism>
<dbReference type="Gene3D" id="3.30.70.1470">
    <property type="entry name" value="Caspase-like"/>
    <property type="match status" value="1"/>
</dbReference>
<dbReference type="InterPro" id="IPR011600">
    <property type="entry name" value="Pept_C14_caspase"/>
</dbReference>
<feature type="compositionally biased region" description="Polar residues" evidence="1">
    <location>
        <begin position="229"/>
        <end position="241"/>
    </location>
</feature>
<dbReference type="OrthoDB" id="6145725at2759"/>
<dbReference type="Gene3D" id="3.40.50.1460">
    <property type="match status" value="1"/>
</dbReference>
<dbReference type="InterPro" id="IPR029030">
    <property type="entry name" value="Caspase-like_dom_sf"/>
</dbReference>
<reference evidence="3" key="1">
    <citation type="journal article" date="2019" name="bioRxiv">
        <title>The Genome of the Zebra Mussel, Dreissena polymorpha: A Resource for Invasive Species Research.</title>
        <authorList>
            <person name="McCartney M.A."/>
            <person name="Auch B."/>
            <person name="Kono T."/>
            <person name="Mallez S."/>
            <person name="Zhang Y."/>
            <person name="Obille A."/>
            <person name="Becker A."/>
            <person name="Abrahante J.E."/>
            <person name="Garbe J."/>
            <person name="Badalamenti J.P."/>
            <person name="Herman A."/>
            <person name="Mangelson H."/>
            <person name="Liachko I."/>
            <person name="Sullivan S."/>
            <person name="Sone E.D."/>
            <person name="Koren S."/>
            <person name="Silverstein K.A.T."/>
            <person name="Beckman K.B."/>
            <person name="Gohl D.M."/>
        </authorList>
    </citation>
    <scope>NUCLEOTIDE SEQUENCE</scope>
    <source>
        <strain evidence="3">Duluth1</strain>
        <tissue evidence="3">Whole animal</tissue>
    </source>
</reference>
<name>A0A9D4EAD6_DREPO</name>
<feature type="region of interest" description="Disordered" evidence="1">
    <location>
        <begin position="212"/>
        <end position="241"/>
    </location>
</feature>
<accession>A0A9D4EAD6</accession>
<dbReference type="GO" id="GO:0004197">
    <property type="term" value="F:cysteine-type endopeptidase activity"/>
    <property type="evidence" value="ECO:0007669"/>
    <property type="project" value="InterPro"/>
</dbReference>
<protein>
    <recommendedName>
        <fullName evidence="2">Peptidase C14 caspase domain-containing protein</fullName>
    </recommendedName>
</protein>
<comment type="caution">
    <text evidence="3">The sequence shown here is derived from an EMBL/GenBank/DDBJ whole genome shotgun (WGS) entry which is preliminary data.</text>
</comment>
<evidence type="ECO:0000259" key="2">
    <source>
        <dbReference type="Pfam" id="PF00656"/>
    </source>
</evidence>
<dbReference type="AlphaFoldDB" id="A0A9D4EAD6"/>